<feature type="region of interest" description="Disordered" evidence="1">
    <location>
        <begin position="92"/>
        <end position="119"/>
    </location>
</feature>
<dbReference type="EMBL" id="AP014809">
    <property type="protein sequence ID" value="BAU93329.1"/>
    <property type="molecule type" value="Genomic_DNA"/>
</dbReference>
<protein>
    <submittedName>
        <fullName evidence="2">Uncharacterized protein</fullName>
    </submittedName>
</protein>
<dbReference type="RefSeq" id="WP_096487078.1">
    <property type="nucleotide sequence ID" value="NZ_AP014809.1"/>
</dbReference>
<dbReference type="AlphaFoldDB" id="A0A160PIP0"/>
<name>A0A160PIP0_9HYPH</name>
<accession>A0A160PIP0</accession>
<reference evidence="2 3" key="1">
    <citation type="journal article" date="2016" name="Genome Announc.">
        <title>Complete Genome Sequence of Methylobacterium populi P-1M, Isolated from Pink-Pigmented Household Biofilm.</title>
        <authorList>
            <person name="Morohoshi T."/>
            <person name="Ikeda T."/>
        </authorList>
    </citation>
    <scope>NUCLEOTIDE SEQUENCE [LARGE SCALE GENOMIC DNA]</scope>
    <source>
        <strain evidence="2 3">P-1M</strain>
    </source>
</reference>
<proteinExistence type="predicted"/>
<sequence length="119" mass="13329">MGFNTVAVLLNDYAADFEREGRIGRSMADAIRQYDHPNPFHRNFLGGTVVSQAHADWSQVVIVSRNSGVRADEANDLDFVALNQMRQCLERHGYSVTKPRKRRPSPSLLAAEGKSEGER</sequence>
<dbReference type="OrthoDB" id="8453072at2"/>
<organism evidence="2 3">
    <name type="scientific">Methylorubrum populi</name>
    <dbReference type="NCBI Taxonomy" id="223967"/>
    <lineage>
        <taxon>Bacteria</taxon>
        <taxon>Pseudomonadati</taxon>
        <taxon>Pseudomonadota</taxon>
        <taxon>Alphaproteobacteria</taxon>
        <taxon>Hyphomicrobiales</taxon>
        <taxon>Methylobacteriaceae</taxon>
        <taxon>Methylorubrum</taxon>
    </lineage>
</organism>
<evidence type="ECO:0000313" key="2">
    <source>
        <dbReference type="EMBL" id="BAU93329.1"/>
    </source>
</evidence>
<dbReference type="Proteomes" id="UP000218288">
    <property type="component" value="Chromosome"/>
</dbReference>
<gene>
    <name evidence="2" type="ORF">MPPM_4724</name>
</gene>
<evidence type="ECO:0000256" key="1">
    <source>
        <dbReference type="SAM" id="MobiDB-lite"/>
    </source>
</evidence>
<evidence type="ECO:0000313" key="3">
    <source>
        <dbReference type="Proteomes" id="UP000218288"/>
    </source>
</evidence>